<name>A0A6P3ZS75_ZIZJJ</name>
<evidence type="ECO:0000256" key="1">
    <source>
        <dbReference type="ARBA" id="ARBA00022884"/>
    </source>
</evidence>
<dbReference type="FunFam" id="1.10.1520.10:FF:000020">
    <property type="entry name" value="Protein NUCLEAR FUSION DEFECTIVE 2"/>
    <property type="match status" value="1"/>
</dbReference>
<accession>A0A6P3ZS75</accession>
<evidence type="ECO:0000313" key="5">
    <source>
        <dbReference type="RefSeq" id="XP_015882650.1"/>
    </source>
</evidence>
<dbReference type="Pfam" id="PF14622">
    <property type="entry name" value="Ribonucleas_3_3"/>
    <property type="match status" value="1"/>
</dbReference>
<dbReference type="Gene3D" id="1.10.1520.10">
    <property type="entry name" value="Ribonuclease III domain"/>
    <property type="match status" value="1"/>
</dbReference>
<feature type="chain" id="PRO_5028026067" evidence="2">
    <location>
        <begin position="23"/>
        <end position="185"/>
    </location>
</feature>
<dbReference type="KEGG" id="zju:107418466"/>
<feature type="domain" description="RNase III" evidence="3">
    <location>
        <begin position="43"/>
        <end position="162"/>
    </location>
</feature>
<organism evidence="4 5">
    <name type="scientific">Ziziphus jujuba</name>
    <name type="common">Chinese jujube</name>
    <name type="synonym">Ziziphus sativa</name>
    <dbReference type="NCBI Taxonomy" id="326968"/>
    <lineage>
        <taxon>Eukaryota</taxon>
        <taxon>Viridiplantae</taxon>
        <taxon>Streptophyta</taxon>
        <taxon>Embryophyta</taxon>
        <taxon>Tracheophyta</taxon>
        <taxon>Spermatophyta</taxon>
        <taxon>Magnoliopsida</taxon>
        <taxon>eudicotyledons</taxon>
        <taxon>Gunneridae</taxon>
        <taxon>Pentapetalae</taxon>
        <taxon>rosids</taxon>
        <taxon>fabids</taxon>
        <taxon>Rosales</taxon>
        <taxon>Rhamnaceae</taxon>
        <taxon>Paliureae</taxon>
        <taxon>Ziziphus</taxon>
    </lineage>
</organism>
<keyword evidence="2" id="KW-0732">Signal</keyword>
<gene>
    <name evidence="5" type="primary">LOC107418466</name>
</gene>
<evidence type="ECO:0000313" key="4">
    <source>
        <dbReference type="Proteomes" id="UP001652623"/>
    </source>
</evidence>
<dbReference type="InterPro" id="IPR000999">
    <property type="entry name" value="RNase_III_dom"/>
</dbReference>
<dbReference type="AlphaFoldDB" id="A0A6P3ZS75"/>
<dbReference type="RefSeq" id="XP_015882650.1">
    <property type="nucleotide sequence ID" value="XM_016027164.4"/>
</dbReference>
<dbReference type="InParanoid" id="A0A6P3ZS75"/>
<dbReference type="GeneID" id="107418466"/>
<reference evidence="5" key="2">
    <citation type="submission" date="2025-08" db="UniProtKB">
        <authorList>
            <consortium name="RefSeq"/>
        </authorList>
    </citation>
    <scope>IDENTIFICATION</scope>
    <source>
        <tissue evidence="5">Seedling</tissue>
    </source>
</reference>
<keyword evidence="1" id="KW-0694">RNA-binding</keyword>
<dbReference type="GO" id="GO:0010468">
    <property type="term" value="P:regulation of gene expression"/>
    <property type="evidence" value="ECO:0007669"/>
    <property type="project" value="TreeGrafter"/>
</dbReference>
<dbReference type="Proteomes" id="UP001652623">
    <property type="component" value="Chromosome 2"/>
</dbReference>
<keyword evidence="4" id="KW-1185">Reference proteome</keyword>
<dbReference type="PROSITE" id="PS50142">
    <property type="entry name" value="RNASE_3_2"/>
    <property type="match status" value="1"/>
</dbReference>
<dbReference type="FunCoup" id="A0A6P3ZS75">
    <property type="interactions" value="115"/>
</dbReference>
<dbReference type="SMART" id="SM00535">
    <property type="entry name" value="RIBOc"/>
    <property type="match status" value="1"/>
</dbReference>
<dbReference type="InterPro" id="IPR036389">
    <property type="entry name" value="RNase_III_sf"/>
</dbReference>
<protein>
    <submittedName>
        <fullName evidence="5">Protein NUCLEAR FUSION DEFECTIVE 2</fullName>
    </submittedName>
</protein>
<dbReference type="GO" id="GO:0003725">
    <property type="term" value="F:double-stranded RNA binding"/>
    <property type="evidence" value="ECO:0007669"/>
    <property type="project" value="TreeGrafter"/>
</dbReference>
<proteinExistence type="predicted"/>
<evidence type="ECO:0000259" key="3">
    <source>
        <dbReference type="PROSITE" id="PS50142"/>
    </source>
</evidence>
<dbReference type="PANTHER" id="PTHR11207:SF0">
    <property type="entry name" value="RIBONUCLEASE 3"/>
    <property type="match status" value="1"/>
</dbReference>
<dbReference type="GO" id="GO:0004525">
    <property type="term" value="F:ribonuclease III activity"/>
    <property type="evidence" value="ECO:0007669"/>
    <property type="project" value="InterPro"/>
</dbReference>
<dbReference type="PANTHER" id="PTHR11207">
    <property type="entry name" value="RIBONUCLEASE III"/>
    <property type="match status" value="1"/>
</dbReference>
<sequence>MGLRCFTVFAIFVLAIFPQVQGQPANRLLHLNFGHSSPFSTALETLQKQIGYTFKSIGLLRRAMTHASFSEENNRALAIVGASVIETSASLRYLGKDIDLPAKDLNLRLSEISSVETSCAVDGSRLGLQKIVRVSAKTNSSTPALVCGAFRAIIGAIAIDAGNSDDAGKIFWVVHSGRFGEALAF</sequence>
<feature type="signal peptide" evidence="2">
    <location>
        <begin position="1"/>
        <end position="22"/>
    </location>
</feature>
<evidence type="ECO:0000256" key="2">
    <source>
        <dbReference type="SAM" id="SignalP"/>
    </source>
</evidence>
<dbReference type="SUPFAM" id="SSF69065">
    <property type="entry name" value="RNase III domain-like"/>
    <property type="match status" value="1"/>
</dbReference>
<reference evidence="4" key="1">
    <citation type="submission" date="2025-05" db="UniProtKB">
        <authorList>
            <consortium name="RefSeq"/>
        </authorList>
    </citation>
    <scope>NUCLEOTIDE SEQUENCE [LARGE SCALE GENOMIC DNA]</scope>
</reference>
<dbReference type="GO" id="GO:0006396">
    <property type="term" value="P:RNA processing"/>
    <property type="evidence" value="ECO:0007669"/>
    <property type="project" value="InterPro"/>
</dbReference>
<dbReference type="GO" id="GO:0005634">
    <property type="term" value="C:nucleus"/>
    <property type="evidence" value="ECO:0007669"/>
    <property type="project" value="TreeGrafter"/>
</dbReference>